<proteinExistence type="predicted"/>
<evidence type="ECO:0000256" key="2">
    <source>
        <dbReference type="PIRSR" id="PIRSR001359-2"/>
    </source>
</evidence>
<feature type="binding site" evidence="3">
    <location>
        <position position="134"/>
    </location>
    <ligand>
        <name>Zn(2+)</name>
        <dbReference type="ChEBI" id="CHEBI:29105"/>
        <label>2</label>
    </ligand>
</feature>
<feature type="active site" description="Proton donor" evidence="1">
    <location>
        <position position="82"/>
    </location>
</feature>
<feature type="binding site" evidence="2">
    <location>
        <begin position="205"/>
        <end position="207"/>
    </location>
    <ligand>
        <name>dihydroxyacetone phosphate</name>
        <dbReference type="ChEBI" id="CHEBI:57642"/>
    </ligand>
</feature>
<feature type="binding site" evidence="3">
    <location>
        <position position="176"/>
    </location>
    <ligand>
        <name>Zn(2+)</name>
        <dbReference type="ChEBI" id="CHEBI:29105"/>
        <label>1</label>
        <note>catalytic</note>
    </ligand>
</feature>
<protein>
    <submittedName>
        <fullName evidence="4">Fructose-bisphosphate aldolase</fullName>
    </submittedName>
</protein>
<sequence length="292" mass="31619">MPLTTTKEMLLQAYRGGYAVPAFPAHHLEIVKAVVNAAEEMGSPVILQTTPATIDHVGVEYLASMVRVAAEQATVPVALHLDHGNSFDTVARCLGAGYTSVMIDGSRLPFEENVALTEKVMELAHAVGVPVEAELGTIGGTEEGTNTGGYTDPATAETFVRRTGVNFLAPAFGTAHGVYRGEIRLDLKRLASISQRTGIPLVMHGASGVPQEDLRRCIRRGISKINFSTELKKAFAEELRSFLTEHPGESDPRKILRSAREAVKKVAMEKIAWIREDTSRISTRNRGKGDLS</sequence>
<dbReference type="AlphaFoldDB" id="A0A8J2VCU4"/>
<name>A0A8J2VCU4_9BACL</name>
<evidence type="ECO:0000313" key="5">
    <source>
        <dbReference type="Proteomes" id="UP000625210"/>
    </source>
</evidence>
<dbReference type="GO" id="GO:0016832">
    <property type="term" value="F:aldehyde-lyase activity"/>
    <property type="evidence" value="ECO:0007669"/>
    <property type="project" value="InterPro"/>
</dbReference>
<evidence type="ECO:0000256" key="3">
    <source>
        <dbReference type="PIRSR" id="PIRSR001359-3"/>
    </source>
</evidence>
<keyword evidence="3" id="KW-0479">Metal-binding</keyword>
<feature type="binding site" evidence="3">
    <location>
        <position position="204"/>
    </location>
    <ligand>
        <name>Zn(2+)</name>
        <dbReference type="ChEBI" id="CHEBI:29105"/>
        <label>1</label>
        <note>catalytic</note>
    </ligand>
</feature>
<dbReference type="InterPro" id="IPR013785">
    <property type="entry name" value="Aldolase_TIM"/>
</dbReference>
<feature type="binding site" evidence="2">
    <location>
        <begin position="226"/>
        <end position="229"/>
    </location>
    <ligand>
        <name>dihydroxyacetone phosphate</name>
        <dbReference type="ChEBI" id="CHEBI:57642"/>
    </ligand>
</feature>
<keyword evidence="5" id="KW-1185">Reference proteome</keyword>
<dbReference type="PIRSF" id="PIRSF001359">
    <property type="entry name" value="F_bP_aldolase_II"/>
    <property type="match status" value="1"/>
</dbReference>
<dbReference type="EMBL" id="BMHQ01000005">
    <property type="protein sequence ID" value="GGE16146.1"/>
    <property type="molecule type" value="Genomic_DNA"/>
</dbReference>
<dbReference type="InterPro" id="IPR050246">
    <property type="entry name" value="Class_II_FBP_aldolase"/>
</dbReference>
<feature type="binding site" evidence="3">
    <location>
        <position position="83"/>
    </location>
    <ligand>
        <name>Zn(2+)</name>
        <dbReference type="ChEBI" id="CHEBI:29105"/>
        <label>1</label>
        <note>catalytic</note>
    </ligand>
</feature>
<dbReference type="PANTHER" id="PTHR30304:SF0">
    <property type="entry name" value="D-TAGATOSE-1,6-BISPHOSPHATE ALDOLASE SUBUNIT GATY-RELATED"/>
    <property type="match status" value="1"/>
</dbReference>
<dbReference type="SUPFAM" id="SSF51569">
    <property type="entry name" value="Aldolase"/>
    <property type="match status" value="1"/>
</dbReference>
<dbReference type="Pfam" id="PF01116">
    <property type="entry name" value="F_bP_aldolase"/>
    <property type="match status" value="1"/>
</dbReference>
<keyword evidence="3" id="KW-0862">Zinc</keyword>
<dbReference type="GO" id="GO:0005975">
    <property type="term" value="P:carbohydrate metabolic process"/>
    <property type="evidence" value="ECO:0007669"/>
    <property type="project" value="InterPro"/>
</dbReference>
<dbReference type="GO" id="GO:0008270">
    <property type="term" value="F:zinc ion binding"/>
    <property type="evidence" value="ECO:0007669"/>
    <property type="project" value="InterPro"/>
</dbReference>
<dbReference type="PANTHER" id="PTHR30304">
    <property type="entry name" value="D-TAGATOSE-1,6-BISPHOSPHATE ALDOLASE"/>
    <property type="match status" value="1"/>
</dbReference>
<comment type="cofactor">
    <cofactor evidence="3">
        <name>Zn(2+)</name>
        <dbReference type="ChEBI" id="CHEBI:29105"/>
    </cofactor>
    <text evidence="3">Binds 2 Zn(2+) ions per subunit. One is catalytic and the other provides a structural contribution.</text>
</comment>
<dbReference type="PROSITE" id="PS00806">
    <property type="entry name" value="ALDOLASE_CLASS_II_2"/>
    <property type="match status" value="1"/>
</dbReference>
<dbReference type="InterPro" id="IPR000771">
    <property type="entry name" value="FBA_II"/>
</dbReference>
<dbReference type="Gene3D" id="3.20.20.70">
    <property type="entry name" value="Aldolase class I"/>
    <property type="match status" value="1"/>
</dbReference>
<accession>A0A8J2VCU4</accession>
<dbReference type="NCBIfam" id="TIGR00167">
    <property type="entry name" value="cbbA"/>
    <property type="match status" value="1"/>
</dbReference>
<feature type="binding site" evidence="3">
    <location>
        <position position="104"/>
    </location>
    <ligand>
        <name>Zn(2+)</name>
        <dbReference type="ChEBI" id="CHEBI:29105"/>
        <label>2</label>
    </ligand>
</feature>
<evidence type="ECO:0000313" key="4">
    <source>
        <dbReference type="EMBL" id="GGE16146.1"/>
    </source>
</evidence>
<dbReference type="RefSeq" id="WP_188647469.1">
    <property type="nucleotide sequence ID" value="NZ_BMHQ01000005.1"/>
</dbReference>
<organism evidence="4 5">
    <name type="scientific">Marinithermofilum abyssi</name>
    <dbReference type="NCBI Taxonomy" id="1571185"/>
    <lineage>
        <taxon>Bacteria</taxon>
        <taxon>Bacillati</taxon>
        <taxon>Bacillota</taxon>
        <taxon>Bacilli</taxon>
        <taxon>Bacillales</taxon>
        <taxon>Thermoactinomycetaceae</taxon>
        <taxon>Marinithermofilum</taxon>
    </lineage>
</organism>
<comment type="caution">
    <text evidence="4">The sequence shown here is derived from an EMBL/GenBank/DDBJ whole genome shotgun (WGS) entry which is preliminary data.</text>
</comment>
<feature type="binding site" evidence="2">
    <location>
        <position position="177"/>
    </location>
    <ligand>
        <name>dihydroxyacetone phosphate</name>
        <dbReference type="ChEBI" id="CHEBI:57642"/>
    </ligand>
</feature>
<dbReference type="Proteomes" id="UP000625210">
    <property type="component" value="Unassembled WGS sequence"/>
</dbReference>
<gene>
    <name evidence="4" type="ORF">GCM10011571_17220</name>
</gene>
<evidence type="ECO:0000256" key="1">
    <source>
        <dbReference type="PIRSR" id="PIRSR001359-1"/>
    </source>
</evidence>
<reference evidence="4" key="1">
    <citation type="journal article" date="2014" name="Int. J. Syst. Evol. Microbiol.">
        <title>Complete genome sequence of Corynebacterium casei LMG S-19264T (=DSM 44701T), isolated from a smear-ripened cheese.</title>
        <authorList>
            <consortium name="US DOE Joint Genome Institute (JGI-PGF)"/>
            <person name="Walter F."/>
            <person name="Albersmeier A."/>
            <person name="Kalinowski J."/>
            <person name="Ruckert C."/>
        </authorList>
    </citation>
    <scope>NUCLEOTIDE SEQUENCE</scope>
    <source>
        <strain evidence="4">CGMCC 1.15179</strain>
    </source>
</reference>
<dbReference type="CDD" id="cd00947">
    <property type="entry name" value="TBP_aldolase_IIB"/>
    <property type="match status" value="1"/>
</dbReference>
<reference evidence="4" key="2">
    <citation type="submission" date="2020-09" db="EMBL/GenBank/DDBJ databases">
        <authorList>
            <person name="Sun Q."/>
            <person name="Zhou Y."/>
        </authorList>
    </citation>
    <scope>NUCLEOTIDE SEQUENCE</scope>
    <source>
        <strain evidence="4">CGMCC 1.15179</strain>
    </source>
</reference>